<feature type="chain" id="PRO_5002147655" description="DUF1573 domain-containing protein" evidence="2">
    <location>
        <begin position="26"/>
        <end position="104"/>
    </location>
</feature>
<feature type="region of interest" description="Disordered" evidence="1">
    <location>
        <begin position="32"/>
        <end position="55"/>
    </location>
</feature>
<evidence type="ECO:0000313" key="3">
    <source>
        <dbReference type="EMBL" id="KIG15537.1"/>
    </source>
</evidence>
<dbReference type="Proteomes" id="UP000031599">
    <property type="component" value="Unassembled WGS sequence"/>
</dbReference>
<dbReference type="AlphaFoldDB" id="A0A0C2D667"/>
<dbReference type="EMBL" id="JMCC02000052">
    <property type="protein sequence ID" value="KIG15537.1"/>
    <property type="molecule type" value="Genomic_DNA"/>
</dbReference>
<name>A0A0C2D667_9BACT</name>
<evidence type="ECO:0000256" key="1">
    <source>
        <dbReference type="SAM" id="MobiDB-lite"/>
    </source>
</evidence>
<evidence type="ECO:0000313" key="4">
    <source>
        <dbReference type="Proteomes" id="UP000031599"/>
    </source>
</evidence>
<comment type="caution">
    <text evidence="3">The sequence shown here is derived from an EMBL/GenBank/DDBJ whole genome shotgun (WGS) entry which is preliminary data.</text>
</comment>
<proteinExistence type="predicted"/>
<protein>
    <recommendedName>
        <fullName evidence="5">DUF1573 domain-containing protein</fullName>
    </recommendedName>
</protein>
<accession>A0A0C2D667</accession>
<feature type="signal peptide" evidence="2">
    <location>
        <begin position="1"/>
        <end position="25"/>
    </location>
</feature>
<reference evidence="3 4" key="1">
    <citation type="submission" date="2014-12" db="EMBL/GenBank/DDBJ databases">
        <title>Genome assembly of Enhygromyxa salina DSM 15201.</title>
        <authorList>
            <person name="Sharma G."/>
            <person name="Subramanian S."/>
        </authorList>
    </citation>
    <scope>NUCLEOTIDE SEQUENCE [LARGE SCALE GENOMIC DNA]</scope>
    <source>
        <strain evidence="3 4">DSM 15201</strain>
    </source>
</reference>
<sequence length="104" mass="10776">MRPIMTKSAKPLCALSLVTSLVLLACGTEPAAPAPVASTAVEDQTDTSTGTDTGAAVEQGAPKIASDEAIFDFGAIKPVNAIDHVFKIKNEGTADLHIERVQKT</sequence>
<dbReference type="PROSITE" id="PS51257">
    <property type="entry name" value="PROKAR_LIPOPROTEIN"/>
    <property type="match status" value="1"/>
</dbReference>
<gene>
    <name evidence="3" type="ORF">DB30_05560</name>
</gene>
<evidence type="ECO:0008006" key="5">
    <source>
        <dbReference type="Google" id="ProtNLM"/>
    </source>
</evidence>
<evidence type="ECO:0000256" key="2">
    <source>
        <dbReference type="SAM" id="SignalP"/>
    </source>
</evidence>
<organism evidence="3 4">
    <name type="scientific">Enhygromyxa salina</name>
    <dbReference type="NCBI Taxonomy" id="215803"/>
    <lineage>
        <taxon>Bacteria</taxon>
        <taxon>Pseudomonadati</taxon>
        <taxon>Myxococcota</taxon>
        <taxon>Polyangia</taxon>
        <taxon>Nannocystales</taxon>
        <taxon>Nannocystaceae</taxon>
        <taxon>Enhygromyxa</taxon>
    </lineage>
</organism>
<keyword evidence="2" id="KW-0732">Signal</keyword>